<dbReference type="STRING" id="1121950.SAMN02745243_01967"/>
<name>A0A1M6NYA9_9FIRM</name>
<proteinExistence type="predicted"/>
<accession>A0A1M6NYA9</accession>
<gene>
    <name evidence="1" type="ORF">SAMN02745243_01967</name>
</gene>
<evidence type="ECO:0000313" key="2">
    <source>
        <dbReference type="Proteomes" id="UP000184301"/>
    </source>
</evidence>
<dbReference type="Proteomes" id="UP000184301">
    <property type="component" value="Unassembled WGS sequence"/>
</dbReference>
<dbReference type="AlphaFoldDB" id="A0A1M6NYA9"/>
<protein>
    <submittedName>
        <fullName evidence="1">Uncharacterized protein</fullName>
    </submittedName>
</protein>
<keyword evidence="2" id="KW-1185">Reference proteome</keyword>
<reference evidence="1 2" key="1">
    <citation type="submission" date="2016-11" db="EMBL/GenBank/DDBJ databases">
        <authorList>
            <person name="Jaros S."/>
            <person name="Januszkiewicz K."/>
            <person name="Wedrychowicz H."/>
        </authorList>
    </citation>
    <scope>NUCLEOTIDE SEQUENCE [LARGE SCALE GENOMIC DNA]</scope>
    <source>
        <strain evidence="1 2">DSM 15480</strain>
    </source>
</reference>
<sequence>MNKGKPKEPVKYTILREYRKEYSCKTFVEKIVKTHLKSVH</sequence>
<organism evidence="1 2">
    <name type="scientific">Hespellia stercorisuis DSM 15480</name>
    <dbReference type="NCBI Taxonomy" id="1121950"/>
    <lineage>
        <taxon>Bacteria</taxon>
        <taxon>Bacillati</taxon>
        <taxon>Bacillota</taxon>
        <taxon>Clostridia</taxon>
        <taxon>Lachnospirales</taxon>
        <taxon>Lachnospiraceae</taxon>
        <taxon>Hespellia</taxon>
    </lineage>
</organism>
<evidence type="ECO:0000313" key="1">
    <source>
        <dbReference type="EMBL" id="SHK00683.1"/>
    </source>
</evidence>
<dbReference type="EMBL" id="FQZY01000025">
    <property type="protein sequence ID" value="SHK00683.1"/>
    <property type="molecule type" value="Genomic_DNA"/>
</dbReference>